<feature type="compositionally biased region" description="Basic and acidic residues" evidence="1">
    <location>
        <begin position="105"/>
        <end position="124"/>
    </location>
</feature>
<evidence type="ECO:0000256" key="1">
    <source>
        <dbReference type="SAM" id="MobiDB-lite"/>
    </source>
</evidence>
<sequence>MFSSHDRGSSRHHQVVLVECDLDEADTWVRGPRNCSHFLNSQERCIGLKSSRPVNSMNRHAVEMLRILNCVPPGYSLSCDQHIGFFEMPPRPSIPLTKATQTTDLSRKESSKNVRIQRKLDGRGKHATSNVSHGVRSKQPAPTKQRSQGSSTLKTSGMLTSTCPNFITVITQSTNNTTRRSSQNRSTKINSSIMTHTLPIRSIMKGAPEIDVSLPTRDKRKRIECTIDYTYYLNRYYSEATSMYKNYYNKIEVCTPIVQPNYRFLNRVKFIANYLEGTIALPMHQITTVNAKIGIARFRPVISNVQASKLHRAIKHASPIPKTTPAPSLVYKPPCVPNFSLVYIESVDSYLVQKERPSFKGDHKSASLRQTPITPRISRHHTEYYISPTPAGESILHSQQVWTSMVSNQVSPASQKLEITSSEVQTTPDLLDTLTVESRTREDRSKRHSGSIFSLIQRRLHKLGPKSGRHK</sequence>
<reference evidence="2 3" key="2">
    <citation type="submission" date="2018-11" db="EMBL/GenBank/DDBJ databases">
        <authorList>
            <consortium name="Pathogen Informatics"/>
        </authorList>
    </citation>
    <scope>NUCLEOTIDE SEQUENCE [LARGE SCALE GENOMIC DNA]</scope>
</reference>
<evidence type="ECO:0000313" key="4">
    <source>
        <dbReference type="WBParaSite" id="TASK_0000175401-mRNA-1"/>
    </source>
</evidence>
<accession>A0A0R3VWG0</accession>
<protein>
    <submittedName>
        <fullName evidence="4">Flocculation protein FLO11-like</fullName>
    </submittedName>
</protein>
<gene>
    <name evidence="2" type="ORF">TASK_LOCUS1755</name>
</gene>
<dbReference type="EMBL" id="UYRS01000570">
    <property type="protein sequence ID" value="VDK23616.1"/>
    <property type="molecule type" value="Genomic_DNA"/>
</dbReference>
<reference evidence="4" key="1">
    <citation type="submission" date="2017-02" db="UniProtKB">
        <authorList>
            <consortium name="WormBaseParasite"/>
        </authorList>
    </citation>
    <scope>IDENTIFICATION</scope>
</reference>
<feature type="compositionally biased region" description="Polar residues" evidence="1">
    <location>
        <begin position="140"/>
        <end position="158"/>
    </location>
</feature>
<dbReference type="OrthoDB" id="6265611at2759"/>
<name>A0A0R3VWG0_TAEAS</name>
<dbReference type="Proteomes" id="UP000282613">
    <property type="component" value="Unassembled WGS sequence"/>
</dbReference>
<organism evidence="4">
    <name type="scientific">Taenia asiatica</name>
    <name type="common">Asian tapeworm</name>
    <dbReference type="NCBI Taxonomy" id="60517"/>
    <lineage>
        <taxon>Eukaryota</taxon>
        <taxon>Metazoa</taxon>
        <taxon>Spiralia</taxon>
        <taxon>Lophotrochozoa</taxon>
        <taxon>Platyhelminthes</taxon>
        <taxon>Cestoda</taxon>
        <taxon>Eucestoda</taxon>
        <taxon>Cyclophyllidea</taxon>
        <taxon>Taeniidae</taxon>
        <taxon>Taenia</taxon>
    </lineage>
</organism>
<evidence type="ECO:0000313" key="3">
    <source>
        <dbReference type="Proteomes" id="UP000282613"/>
    </source>
</evidence>
<evidence type="ECO:0000313" key="2">
    <source>
        <dbReference type="EMBL" id="VDK23616.1"/>
    </source>
</evidence>
<feature type="compositionally biased region" description="Basic residues" evidence="1">
    <location>
        <begin position="458"/>
        <end position="471"/>
    </location>
</feature>
<feature type="region of interest" description="Disordered" evidence="1">
    <location>
        <begin position="437"/>
        <end position="471"/>
    </location>
</feature>
<proteinExistence type="predicted"/>
<dbReference type="WBParaSite" id="TASK_0000175401-mRNA-1">
    <property type="protein sequence ID" value="TASK_0000175401-mRNA-1"/>
    <property type="gene ID" value="TASK_0000175401"/>
</dbReference>
<keyword evidence="3" id="KW-1185">Reference proteome</keyword>
<feature type="region of interest" description="Disordered" evidence="1">
    <location>
        <begin position="90"/>
        <end position="158"/>
    </location>
</feature>
<dbReference type="AlphaFoldDB" id="A0A0R3VWG0"/>